<reference evidence="2 3" key="1">
    <citation type="submission" date="2016-10" db="EMBL/GenBank/DDBJ databases">
        <authorList>
            <person name="de Groot N.N."/>
        </authorList>
    </citation>
    <scope>NUCLEOTIDE SEQUENCE [LARGE SCALE GENOMIC DNA]</scope>
    <source>
        <strain evidence="2 3">JCM 10630</strain>
    </source>
</reference>
<evidence type="ECO:0000313" key="4">
    <source>
        <dbReference type="Proteomes" id="UP001278050"/>
    </source>
</evidence>
<dbReference type="SUPFAM" id="SSF101744">
    <property type="entry name" value="Rof/RNase P subunit-like"/>
    <property type="match status" value="1"/>
</dbReference>
<dbReference type="EMBL" id="FNAE01000001">
    <property type="protein sequence ID" value="SDD30124.1"/>
    <property type="molecule type" value="Genomic_DNA"/>
</dbReference>
<gene>
    <name evidence="2" type="ORF">SAMN05216575_101270</name>
    <name evidence="1" type="ORF">SIM71_04585</name>
</gene>
<dbReference type="AlphaFoldDB" id="A0A1G6TMN2"/>
<dbReference type="Proteomes" id="UP000182413">
    <property type="component" value="Unassembled WGS sequence"/>
</dbReference>
<reference evidence="1 4" key="2">
    <citation type="submission" date="2023-11" db="EMBL/GenBank/DDBJ databases">
        <title>MicrobeMod: A computational toolkit for identifying prokaryotic methylation and restriction-modification with nanopore sequencing.</title>
        <authorList>
            <person name="Crits-Christoph A."/>
            <person name="Kang S.C."/>
            <person name="Lee H."/>
            <person name="Ostrov N."/>
        </authorList>
    </citation>
    <scope>NUCLEOTIDE SEQUENCE [LARGE SCALE GENOMIC DNA]</scope>
    <source>
        <strain evidence="1 4">ATCC BAA-571</strain>
    </source>
</reference>
<evidence type="ECO:0000313" key="1">
    <source>
        <dbReference type="EMBL" id="MDX5991324.1"/>
    </source>
</evidence>
<evidence type="ECO:0000313" key="2">
    <source>
        <dbReference type="EMBL" id="SDD30124.1"/>
    </source>
</evidence>
<name>A0A1G6TMN2_9GAMM</name>
<dbReference type="InterPro" id="IPR038626">
    <property type="entry name" value="Rof-like_sf"/>
</dbReference>
<organism evidence="2 3">
    <name type="scientific">Ectopseudomonas alcaliphila</name>
    <dbReference type="NCBI Taxonomy" id="101564"/>
    <lineage>
        <taxon>Bacteria</taxon>
        <taxon>Pseudomonadati</taxon>
        <taxon>Pseudomonadota</taxon>
        <taxon>Gammaproteobacteria</taxon>
        <taxon>Pseudomonadales</taxon>
        <taxon>Pseudomonadaceae</taxon>
        <taxon>Ectopseudomonas</taxon>
    </lineage>
</organism>
<dbReference type="EMBL" id="JAWXXP010000001">
    <property type="protein sequence ID" value="MDX5991324.1"/>
    <property type="molecule type" value="Genomic_DNA"/>
</dbReference>
<dbReference type="InterPro" id="IPR009778">
    <property type="entry name" value="ROF"/>
</dbReference>
<evidence type="ECO:0000313" key="3">
    <source>
        <dbReference type="Proteomes" id="UP000182413"/>
    </source>
</evidence>
<dbReference type="Pfam" id="PF07073">
    <property type="entry name" value="ROF"/>
    <property type="match status" value="1"/>
</dbReference>
<dbReference type="RefSeq" id="WP_074675104.1">
    <property type="nucleotide sequence ID" value="NZ_CBCSET010000001.1"/>
</dbReference>
<protein>
    <submittedName>
        <fullName evidence="1">Rho-binding antiterminator</fullName>
    </submittedName>
    <submittedName>
        <fullName evidence="2">Transcriptional antiterminator, Rof</fullName>
    </submittedName>
</protein>
<keyword evidence="4" id="KW-1185">Reference proteome</keyword>
<proteinExistence type="predicted"/>
<dbReference type="Gene3D" id="2.30.30.400">
    <property type="entry name" value="Rof-like"/>
    <property type="match status" value="1"/>
</dbReference>
<accession>A0A1G6TMN2</accession>
<dbReference type="OrthoDB" id="5344363at2"/>
<dbReference type="Proteomes" id="UP001278050">
    <property type="component" value="Unassembled WGS sequence"/>
</dbReference>
<sequence>MDEYQPLACALYDYLEIACMHCYQLDIELVDGSRLQGQALTTETTASKEEFLLVRTTDGEQRLRMDRLLAITPQNAGASFGRVLLNDNRC</sequence>
<dbReference type="InterPro" id="IPR023534">
    <property type="entry name" value="Rof/RNase_P-like"/>
</dbReference>